<evidence type="ECO:0000313" key="1">
    <source>
        <dbReference type="EMBL" id="MBM7129408.1"/>
    </source>
</evidence>
<sequence>MEEREISMRQVRHVLLRGEVIRGPEWSKYQNWYFTMRADTAGQLVTVGGAIDTDLMGQAVVVITVY</sequence>
<proteinExistence type="predicted"/>
<gene>
    <name evidence="1" type="ORF">ISS99_07715</name>
</gene>
<dbReference type="InterPro" id="IPR025354">
    <property type="entry name" value="DUF4258"/>
</dbReference>
<name>A0ABS2KE05_9GAMM</name>
<protein>
    <submittedName>
        <fullName evidence="1">DUF4258 domain-containing protein</fullName>
    </submittedName>
</protein>
<accession>A0ABS2KE05</accession>
<evidence type="ECO:0000313" key="2">
    <source>
        <dbReference type="Proteomes" id="UP001430193"/>
    </source>
</evidence>
<reference evidence="1" key="1">
    <citation type="submission" date="2020-10" db="EMBL/GenBank/DDBJ databases">
        <title>Phylogeny of dyella-like bacteria.</title>
        <authorList>
            <person name="Fu J."/>
        </authorList>
    </citation>
    <scope>NUCLEOTIDE SEQUENCE</scope>
    <source>
        <strain evidence="1">DHON07</strain>
    </source>
</reference>
<dbReference type="Proteomes" id="UP001430193">
    <property type="component" value="Unassembled WGS sequence"/>
</dbReference>
<comment type="caution">
    <text evidence="1">The sequence shown here is derived from an EMBL/GenBank/DDBJ whole genome shotgun (WGS) entry which is preliminary data.</text>
</comment>
<keyword evidence="2" id="KW-1185">Reference proteome</keyword>
<dbReference type="Pfam" id="PF14076">
    <property type="entry name" value="DUF4258"/>
    <property type="match status" value="1"/>
</dbReference>
<organism evidence="1 2">
    <name type="scientific">Dyella mobilis</name>
    <dbReference type="NCBI Taxonomy" id="1849582"/>
    <lineage>
        <taxon>Bacteria</taxon>
        <taxon>Pseudomonadati</taxon>
        <taxon>Pseudomonadota</taxon>
        <taxon>Gammaproteobacteria</taxon>
        <taxon>Lysobacterales</taxon>
        <taxon>Rhodanobacteraceae</taxon>
        <taxon>Dyella</taxon>
    </lineage>
</organism>
<dbReference type="EMBL" id="JADIKF010000038">
    <property type="protein sequence ID" value="MBM7129408.1"/>
    <property type="molecule type" value="Genomic_DNA"/>
</dbReference>